<gene>
    <name evidence="7" type="ORF">JDV02_009734</name>
</gene>
<reference evidence="7" key="1">
    <citation type="submission" date="2021-11" db="EMBL/GenBank/DDBJ databases">
        <title>Purpureocillium_takamizusanense_genome.</title>
        <authorList>
            <person name="Nguyen N.-H."/>
        </authorList>
    </citation>
    <scope>NUCLEOTIDE SEQUENCE</scope>
    <source>
        <strain evidence="7">PT3</strain>
    </source>
</reference>
<dbReference type="InterPro" id="IPR036616">
    <property type="entry name" value="Poly(ADP-ribose)pol_reg_dom_sf"/>
</dbReference>
<evidence type="ECO:0000256" key="5">
    <source>
        <dbReference type="ARBA" id="ARBA00033987"/>
    </source>
</evidence>
<dbReference type="InterPro" id="IPR036930">
    <property type="entry name" value="WGR_dom_sf"/>
</dbReference>
<dbReference type="GO" id="GO:0003950">
    <property type="term" value="F:NAD+ poly-ADP-ribosyltransferase activity"/>
    <property type="evidence" value="ECO:0007669"/>
    <property type="project" value="UniProtKB-EC"/>
</dbReference>
<dbReference type="GeneID" id="72071679"/>
<comment type="catalytic activity">
    <reaction evidence="5">
        <text>NAD(+) + (ADP-D-ribosyl)n-acceptor = nicotinamide + (ADP-D-ribosyl)n+1-acceptor + H(+).</text>
        <dbReference type="EC" id="2.4.2.30"/>
    </reaction>
</comment>
<dbReference type="RefSeq" id="XP_047847428.1">
    <property type="nucleotide sequence ID" value="XM_047991416.1"/>
</dbReference>
<evidence type="ECO:0000313" key="7">
    <source>
        <dbReference type="EMBL" id="UNI23947.1"/>
    </source>
</evidence>
<evidence type="ECO:0000256" key="3">
    <source>
        <dbReference type="ARBA" id="ARBA00022679"/>
    </source>
</evidence>
<dbReference type="GO" id="GO:0005730">
    <property type="term" value="C:nucleolus"/>
    <property type="evidence" value="ECO:0007669"/>
    <property type="project" value="TreeGrafter"/>
</dbReference>
<keyword evidence="2" id="KW-0328">Glycosyltransferase</keyword>
<evidence type="ECO:0000313" key="8">
    <source>
        <dbReference type="Proteomes" id="UP000829364"/>
    </source>
</evidence>
<dbReference type="AlphaFoldDB" id="A0A9Q8QT25"/>
<dbReference type="PANTHER" id="PTHR10459">
    <property type="entry name" value="DNA LIGASE"/>
    <property type="match status" value="1"/>
</dbReference>
<dbReference type="Proteomes" id="UP000829364">
    <property type="component" value="Chromosome 10"/>
</dbReference>
<accession>A0A9Q8QT25</accession>
<proteinExistence type="predicted"/>
<organism evidence="7 8">
    <name type="scientific">Purpureocillium takamizusanense</name>
    <dbReference type="NCBI Taxonomy" id="2060973"/>
    <lineage>
        <taxon>Eukaryota</taxon>
        <taxon>Fungi</taxon>
        <taxon>Dikarya</taxon>
        <taxon>Ascomycota</taxon>
        <taxon>Pezizomycotina</taxon>
        <taxon>Sordariomycetes</taxon>
        <taxon>Hypocreomycetidae</taxon>
        <taxon>Hypocreales</taxon>
        <taxon>Ophiocordycipitaceae</taxon>
        <taxon>Purpureocillium</taxon>
    </lineage>
</organism>
<evidence type="ECO:0000256" key="2">
    <source>
        <dbReference type="ARBA" id="ARBA00022676"/>
    </source>
</evidence>
<dbReference type="PANTHER" id="PTHR10459:SF60">
    <property type="entry name" value="POLY [ADP-RIBOSE] POLYMERASE 2"/>
    <property type="match status" value="1"/>
</dbReference>
<name>A0A9Q8QT25_9HYPO</name>
<dbReference type="EC" id="2.4.2.30" evidence="1"/>
<dbReference type="PROSITE" id="PS51977">
    <property type="entry name" value="WGR"/>
    <property type="match status" value="1"/>
</dbReference>
<evidence type="ECO:0000259" key="6">
    <source>
        <dbReference type="PROSITE" id="PS51977"/>
    </source>
</evidence>
<dbReference type="SUPFAM" id="SSF47587">
    <property type="entry name" value="Domain of poly(ADP-ribose) polymerase"/>
    <property type="match status" value="1"/>
</dbReference>
<protein>
    <recommendedName>
        <fullName evidence="1">NAD(+) ADP-ribosyltransferase</fullName>
        <ecNumber evidence="1">2.4.2.30</ecNumber>
    </recommendedName>
</protein>
<evidence type="ECO:0000256" key="1">
    <source>
        <dbReference type="ARBA" id="ARBA00012020"/>
    </source>
</evidence>
<dbReference type="InterPro" id="IPR008893">
    <property type="entry name" value="WGR_domain"/>
</dbReference>
<dbReference type="KEGG" id="ptkz:JDV02_009734"/>
<feature type="domain" description="WGR" evidence="6">
    <location>
        <begin position="84"/>
        <end position="182"/>
    </location>
</feature>
<keyword evidence="8" id="KW-1185">Reference proteome</keyword>
<dbReference type="InterPro" id="IPR050800">
    <property type="entry name" value="ARTD/PARP"/>
</dbReference>
<dbReference type="GO" id="GO:1990404">
    <property type="term" value="F:NAD+-protein mono-ADP-ribosyltransferase activity"/>
    <property type="evidence" value="ECO:0007669"/>
    <property type="project" value="TreeGrafter"/>
</dbReference>
<evidence type="ECO:0000256" key="4">
    <source>
        <dbReference type="ARBA" id="ARBA00023027"/>
    </source>
</evidence>
<keyword evidence="3" id="KW-0808">Transferase</keyword>
<dbReference type="OrthoDB" id="2017365at2759"/>
<dbReference type="GO" id="GO:0070212">
    <property type="term" value="P:protein poly-ADP-ribosylation"/>
    <property type="evidence" value="ECO:0007669"/>
    <property type="project" value="TreeGrafter"/>
</dbReference>
<sequence length="557" mass="63282">MSYPTDFDQYILPGPPGTFDRPPPRTKTVRSETLVTLPFDYRRFTDHYTEGPSRSQKVSSRIDGAEYFDNYPIESRWPPPATSRKSVVADPVTKGPFESYLVKVDIRANINDFIILQVLYDETDGQYESVMRAGRVGTLGIETVGFCSPYLEPVSAHYAVQFREHTGLDWVDREFSVSPGEYNFIELNYNERNVVPTPWILPDYTNVELCCGQTDCDLMKRALHGGQVFKSQATNEGGVIPYSHISPWGIFLAYCSLGFIADALSVPCGVISWSYILDASDRYRSLMPLAVDHQRPPALTTLHAISVELTFLQNLCSLRNLPELQSAVRDVSNRAFKKEIECRGEHLPYHQALRSLYHEFLILSDHTTTEFREVYNYYRRSAELLPGLDVALRGVYSATMKVGVENEYEDWISHKTSHSISNPENRLLLWHGLKADELVEFLARPYMNRRNWSDMSRAFYLYDSVAAACAAIFPPGGEGMEGCHNVTLLLYEADVGMLRYWSCLGIEEEKSRPFPQASVSRCVESLGRITPRIWKSVKWPMPGAPCQCGSWVLMSND</sequence>
<dbReference type="GO" id="GO:0006302">
    <property type="term" value="P:double-strand break repair"/>
    <property type="evidence" value="ECO:0007669"/>
    <property type="project" value="TreeGrafter"/>
</dbReference>
<dbReference type="SUPFAM" id="SSF142921">
    <property type="entry name" value="WGR domain-like"/>
    <property type="match status" value="1"/>
</dbReference>
<dbReference type="EMBL" id="CP086363">
    <property type="protein sequence ID" value="UNI23947.1"/>
    <property type="molecule type" value="Genomic_DNA"/>
</dbReference>
<keyword evidence="4" id="KW-0520">NAD</keyword>